<dbReference type="InterPro" id="IPR000432">
    <property type="entry name" value="DNA_mismatch_repair_MutS_C"/>
</dbReference>
<protein>
    <submittedName>
        <fullName evidence="7">Mismatch repair ATPase MSH4 (MutS family)</fullName>
    </submittedName>
</protein>
<evidence type="ECO:0000256" key="4">
    <source>
        <dbReference type="ARBA" id="ARBA00023125"/>
    </source>
</evidence>
<sequence>MSTVYSDTFASFSSITRPSTAQSSRRGSTPAKNWARASVSNKIVVDDDETYDQLTGMIALTQISDSLSFVKTSHHLSLHVPTVILVTDTAYPTPDQFIPRGKTSSKKQPAQTTLLVQTLRDQWVDTQIVPLARKYWNDEVGKDFISRLIIDDESRPAMHVAMDGKYLALCASSALFKFLQTSMSLEFAPGSLKFEWKASEELVNNRASTKSPMSLFGVLNRTHTPMASRLLRSNILQPIQVVNILNKRLDAVEELISDRERFERVKKALKPMTNIDLDKLIAVVTRAERRVTQILTLRVAVRSLIAVCDAVKGCRSDLLSKIHMILSDDRLRAIEAVISDRLEDDFGVVERKRGSLSMRNAKIYAVKANHNRLLDVARETYKEVNCLHSYQKRFSTEHHSYSLCYFQNVHDILELVRGYQVAFQESGMTMSFDVDDVPSDGLPPIFKNVNKKNRNKFICTTLELKKRQQRYTDTLNEIFLLSDTIIQELVQQVLSNIADVYILFKIAMLDLFWSFSHVASALNYQRPEFTKTMAIKGGRHPILDKFTPSGPVVSNDVYASDTSNFQIIQGPNMSGKTTYICSIGLLTVQAMIGSYVSAEYASFTLNDALLARLSNDDDMSESLSTFAVEMRTTGGILSLATSKSLVLIDELGRGTSTVEGTAISHSIAEELIKSKACVFFSTHFRDLSLTLSGFPSVQKCLQGTSEEEHYGLNVAHLASLPADVLSVATGNIASRLGSMEQEGRAASRSNKVNIRRKAIFSIREKIRHAVSSELDVNEQADYLKFLQMEAVNELMGAK</sequence>
<dbReference type="Gene3D" id="1.10.1420.10">
    <property type="match status" value="1"/>
</dbReference>
<dbReference type="GO" id="GO:0140664">
    <property type="term" value="F:ATP-dependent DNA damage sensor activity"/>
    <property type="evidence" value="ECO:0007669"/>
    <property type="project" value="InterPro"/>
</dbReference>
<name>A0A0F7SI63_PHARH</name>
<dbReference type="PANTHER" id="PTHR11361">
    <property type="entry name" value="DNA MISMATCH REPAIR PROTEIN MUTS FAMILY MEMBER"/>
    <property type="match status" value="1"/>
</dbReference>
<keyword evidence="2" id="KW-0547">Nucleotide-binding</keyword>
<accession>A0A0F7SI63</accession>
<organism evidence="7">
    <name type="scientific">Phaffia rhodozyma</name>
    <name type="common">Yeast</name>
    <name type="synonym">Xanthophyllomyces dendrorhous</name>
    <dbReference type="NCBI Taxonomy" id="264483"/>
    <lineage>
        <taxon>Eukaryota</taxon>
        <taxon>Fungi</taxon>
        <taxon>Dikarya</taxon>
        <taxon>Basidiomycota</taxon>
        <taxon>Agaricomycotina</taxon>
        <taxon>Tremellomycetes</taxon>
        <taxon>Cystofilobasidiales</taxon>
        <taxon>Mrakiaceae</taxon>
        <taxon>Phaffia</taxon>
    </lineage>
</organism>
<comment type="similarity">
    <text evidence="1">Belongs to the DNA mismatch repair MutS family.</text>
</comment>
<dbReference type="InterPro" id="IPR007696">
    <property type="entry name" value="DNA_mismatch_repair_MutS_core"/>
</dbReference>
<feature type="domain" description="DNA mismatch repair proteins mutS family" evidence="6">
    <location>
        <begin position="644"/>
        <end position="660"/>
    </location>
</feature>
<evidence type="ECO:0000256" key="2">
    <source>
        <dbReference type="ARBA" id="ARBA00022741"/>
    </source>
</evidence>
<reference evidence="7" key="1">
    <citation type="submission" date="2014-08" db="EMBL/GenBank/DDBJ databases">
        <authorList>
            <person name="Sharma Rahul"/>
            <person name="Thines Marco"/>
        </authorList>
    </citation>
    <scope>NUCLEOTIDE SEQUENCE</scope>
</reference>
<dbReference type="AlphaFoldDB" id="A0A0F7SI63"/>
<dbReference type="Pfam" id="PF05192">
    <property type="entry name" value="MutS_III"/>
    <property type="match status" value="1"/>
</dbReference>
<dbReference type="SMART" id="SM00533">
    <property type="entry name" value="MUTSd"/>
    <property type="match status" value="1"/>
</dbReference>
<keyword evidence="4" id="KW-0238">DNA-binding</keyword>
<dbReference type="PROSITE" id="PS00486">
    <property type="entry name" value="DNA_MISMATCH_REPAIR_2"/>
    <property type="match status" value="1"/>
</dbReference>
<dbReference type="SUPFAM" id="SSF48334">
    <property type="entry name" value="DNA repair protein MutS, domain III"/>
    <property type="match status" value="1"/>
</dbReference>
<dbReference type="SUPFAM" id="SSF52540">
    <property type="entry name" value="P-loop containing nucleoside triphosphate hydrolases"/>
    <property type="match status" value="1"/>
</dbReference>
<dbReference type="PANTHER" id="PTHR11361:SF21">
    <property type="entry name" value="MUTS PROTEIN HOMOLOG 4"/>
    <property type="match status" value="1"/>
</dbReference>
<proteinExistence type="inferred from homology"/>
<dbReference type="GO" id="GO:0030983">
    <property type="term" value="F:mismatched DNA binding"/>
    <property type="evidence" value="ECO:0007669"/>
    <property type="project" value="InterPro"/>
</dbReference>
<dbReference type="GO" id="GO:0006298">
    <property type="term" value="P:mismatch repair"/>
    <property type="evidence" value="ECO:0007669"/>
    <property type="project" value="InterPro"/>
</dbReference>
<dbReference type="InterPro" id="IPR027417">
    <property type="entry name" value="P-loop_NTPase"/>
</dbReference>
<dbReference type="EMBL" id="LN483273">
    <property type="protein sequence ID" value="CDZ98085.1"/>
    <property type="molecule type" value="Genomic_DNA"/>
</dbReference>
<keyword evidence="5" id="KW-0469">Meiosis</keyword>
<dbReference type="Pfam" id="PF00488">
    <property type="entry name" value="MutS_V"/>
    <property type="match status" value="1"/>
</dbReference>
<dbReference type="InterPro" id="IPR045076">
    <property type="entry name" value="MutS"/>
</dbReference>
<dbReference type="Gene3D" id="3.40.50.300">
    <property type="entry name" value="P-loop containing nucleotide triphosphate hydrolases"/>
    <property type="match status" value="1"/>
</dbReference>
<dbReference type="GO" id="GO:0005524">
    <property type="term" value="F:ATP binding"/>
    <property type="evidence" value="ECO:0007669"/>
    <property type="project" value="UniProtKB-KW"/>
</dbReference>
<keyword evidence="3" id="KW-0067">ATP-binding</keyword>
<dbReference type="GO" id="GO:0007131">
    <property type="term" value="P:reciprocal meiotic recombination"/>
    <property type="evidence" value="ECO:0007669"/>
    <property type="project" value="TreeGrafter"/>
</dbReference>
<evidence type="ECO:0000313" key="7">
    <source>
        <dbReference type="EMBL" id="CDZ98085.1"/>
    </source>
</evidence>
<dbReference type="InterPro" id="IPR036187">
    <property type="entry name" value="DNA_mismatch_repair_MutS_sf"/>
</dbReference>
<evidence type="ECO:0000256" key="3">
    <source>
        <dbReference type="ARBA" id="ARBA00022840"/>
    </source>
</evidence>
<dbReference type="SMART" id="SM00534">
    <property type="entry name" value="MUTSac"/>
    <property type="match status" value="1"/>
</dbReference>
<evidence type="ECO:0000259" key="6">
    <source>
        <dbReference type="PROSITE" id="PS00486"/>
    </source>
</evidence>
<evidence type="ECO:0000256" key="1">
    <source>
        <dbReference type="ARBA" id="ARBA00006271"/>
    </source>
</evidence>
<dbReference type="GO" id="GO:0005634">
    <property type="term" value="C:nucleus"/>
    <property type="evidence" value="ECO:0007669"/>
    <property type="project" value="TreeGrafter"/>
</dbReference>
<evidence type="ECO:0000256" key="5">
    <source>
        <dbReference type="ARBA" id="ARBA00023254"/>
    </source>
</evidence>